<evidence type="ECO:0000313" key="4">
    <source>
        <dbReference type="EMBL" id="XBS52452.1"/>
    </source>
</evidence>
<dbReference type="SUPFAM" id="SSF50993">
    <property type="entry name" value="Peptidase/esterase 'gauge' domain"/>
    <property type="match status" value="1"/>
</dbReference>
<sequence length="744" mass="83257">MKTCTNCGTPMEDDELFCGECGTKQEIELDQETEEVAETVIWTGRDIASNEGADTVVNTGTDASANPVTETADNMDTAEPPNENTDYLHKEEPDQEPDDVIFCSRCGAKNSADDQFCMNCGANLNEDEEEVITPNQPVKGKINKRIIAGAAVIAVVAAAAVVGVMLLGGKTGGTSEKLVYYKDNSNIQYTIKNKKSLEITDRATEDKTYYEMLSSMDMVRYSEDGRYVFYAEKVGGDGVGTLMYKNLKKQSNKKDTSEKLDSNVRGYRLLSSGKVLYLKGSSGDINLYLSDLKDKTKIGSDIRNYVVSEDESCLIFMTGDDDIYTYDLKKKNTSKEKLDSEASYICASNDLKYIYYTKDEKLMCVKNLKDKEKIASDFDGNWAYAEGGKSIYYTLPGEKYQFTDFITDDQATADSNMQRPNQNDYRVASGTDWFGGTTYTVDIDKYNSAVEAYNKKLQRDEIRNTLDSLGSVTLNELYLYDGKDSTKISDTVLEIEAIAYSDKNSTDKVICVSQADLEGLGEYNISSIDSASDAVDKLTKGLSESKKYYLVTGTGMNQFDVEEEIDSTRFDLDNHTFYYSDDRQDDGTATLYAISYNEKSINSPEKIADDVSGMMLFNGKIGYWSDFDDIEATLNVSGDGIDDDVSTNAFTPVSPEEDNSIYYAKDLSDRDCSFTLYRYQKGKSVKIGDDIIYFKPLEDGKIAYLQDYNLDRYRGDLCIWISEQKQNKIDEDVSYIKGGYGNIY</sequence>
<proteinExistence type="predicted"/>
<feature type="region of interest" description="Disordered" evidence="1">
    <location>
        <begin position="51"/>
        <end position="85"/>
    </location>
</feature>
<name>A0AAU7PK08_9FIRM</name>
<organism evidence="4">
    <name type="scientific">Lacrimispora sp. BS-2</name>
    <dbReference type="NCBI Taxonomy" id="3151850"/>
    <lineage>
        <taxon>Bacteria</taxon>
        <taxon>Bacillati</taxon>
        <taxon>Bacillota</taxon>
        <taxon>Clostridia</taxon>
        <taxon>Lachnospirales</taxon>
        <taxon>Lachnospiraceae</taxon>
        <taxon>Lacrimispora</taxon>
    </lineage>
</organism>
<dbReference type="RefSeq" id="WP_349943959.1">
    <property type="nucleotide sequence ID" value="NZ_CP157940.1"/>
</dbReference>
<feature type="domain" description="Zinc-ribbon" evidence="3">
    <location>
        <begin position="102"/>
        <end position="124"/>
    </location>
</feature>
<feature type="compositionally biased region" description="Polar residues" evidence="1">
    <location>
        <begin position="56"/>
        <end position="74"/>
    </location>
</feature>
<keyword evidence="2" id="KW-1133">Transmembrane helix</keyword>
<keyword evidence="2" id="KW-0812">Transmembrane</keyword>
<keyword evidence="2" id="KW-0472">Membrane</keyword>
<gene>
    <name evidence="4" type="ORF">ABFV83_11425</name>
</gene>
<reference evidence="4" key="1">
    <citation type="submission" date="2024-06" db="EMBL/GenBank/DDBJ databases">
        <title>Lacrimispora cavernae sp. nov., a novel anaerobe isolated from bat guano pile inside a cave.</title>
        <authorList>
            <person name="Miller S.L."/>
            <person name="Lu N."/>
            <person name="King J."/>
            <person name="Sankaranarayanan K."/>
            <person name="Lawson P.A."/>
        </authorList>
    </citation>
    <scope>NUCLEOTIDE SEQUENCE</scope>
    <source>
        <strain evidence="4">BS-2</strain>
    </source>
</reference>
<feature type="domain" description="Zinc-ribbon" evidence="3">
    <location>
        <begin position="4"/>
        <end position="24"/>
    </location>
</feature>
<dbReference type="AlphaFoldDB" id="A0AAU7PK08"/>
<feature type="transmembrane region" description="Helical" evidence="2">
    <location>
        <begin position="146"/>
        <end position="168"/>
    </location>
</feature>
<evidence type="ECO:0000256" key="1">
    <source>
        <dbReference type="SAM" id="MobiDB-lite"/>
    </source>
</evidence>
<dbReference type="InterPro" id="IPR026870">
    <property type="entry name" value="Zinc_ribbon_dom"/>
</dbReference>
<evidence type="ECO:0000259" key="3">
    <source>
        <dbReference type="Pfam" id="PF13240"/>
    </source>
</evidence>
<dbReference type="Pfam" id="PF13240">
    <property type="entry name" value="Zn_Ribbon_1"/>
    <property type="match status" value="2"/>
</dbReference>
<accession>A0AAU7PK08</accession>
<protein>
    <submittedName>
        <fullName evidence="4">Zinc ribbon domain-containing protein</fullName>
    </submittedName>
</protein>
<evidence type="ECO:0000256" key="2">
    <source>
        <dbReference type="SAM" id="Phobius"/>
    </source>
</evidence>
<dbReference type="EMBL" id="CP157940">
    <property type="protein sequence ID" value="XBS52452.1"/>
    <property type="molecule type" value="Genomic_DNA"/>
</dbReference>